<keyword evidence="7 11" id="KW-0030">Aminoacyl-tRNA synthetase</keyword>
<dbReference type="GO" id="GO:0005524">
    <property type="term" value="F:ATP binding"/>
    <property type="evidence" value="ECO:0007669"/>
    <property type="project" value="UniProtKB-KW"/>
</dbReference>
<dbReference type="PRINTS" id="PR01046">
    <property type="entry name" value="TRNASYNTHPRO"/>
</dbReference>
<evidence type="ECO:0000256" key="5">
    <source>
        <dbReference type="ARBA" id="ARBA00022840"/>
    </source>
</evidence>
<dbReference type="InterPro" id="IPR036621">
    <property type="entry name" value="Anticodon-bd_dom_sf"/>
</dbReference>
<keyword evidence="5" id="KW-0067">ATP-binding</keyword>
<keyword evidence="4" id="KW-0547">Nucleotide-binding</keyword>
<dbReference type="SUPFAM" id="SSF55681">
    <property type="entry name" value="Class II aaRS and biotin synthetases"/>
    <property type="match status" value="1"/>
</dbReference>
<evidence type="ECO:0000313" key="12">
    <source>
        <dbReference type="Proteomes" id="UP000229600"/>
    </source>
</evidence>
<feature type="domain" description="Aminoacyl-transfer RNA synthetases class-II family profile" evidence="10">
    <location>
        <begin position="38"/>
        <end position="318"/>
    </location>
</feature>
<keyword evidence="3" id="KW-0436">Ligase</keyword>
<dbReference type="PANTHER" id="PTHR42753">
    <property type="entry name" value="MITOCHONDRIAL RIBOSOME PROTEIN L39/PROLYL-TRNA LIGASE FAMILY MEMBER"/>
    <property type="match status" value="1"/>
</dbReference>
<evidence type="ECO:0000259" key="10">
    <source>
        <dbReference type="PROSITE" id="PS50862"/>
    </source>
</evidence>
<dbReference type="GO" id="GO:0006433">
    <property type="term" value="P:prolyl-tRNA aminoacylation"/>
    <property type="evidence" value="ECO:0007669"/>
    <property type="project" value="InterPro"/>
</dbReference>
<dbReference type="GO" id="GO:0004827">
    <property type="term" value="F:proline-tRNA ligase activity"/>
    <property type="evidence" value="ECO:0007669"/>
    <property type="project" value="UniProtKB-EC"/>
</dbReference>
<dbReference type="InterPro" id="IPR002314">
    <property type="entry name" value="aa-tRNA-synt_IIb"/>
</dbReference>
<evidence type="ECO:0000256" key="3">
    <source>
        <dbReference type="ARBA" id="ARBA00022598"/>
    </source>
</evidence>
<dbReference type="InterPro" id="IPR045864">
    <property type="entry name" value="aa-tRNA-synth_II/BPL/LPL"/>
</dbReference>
<dbReference type="Pfam" id="PF03129">
    <property type="entry name" value="HGTP_anticodon"/>
    <property type="match status" value="1"/>
</dbReference>
<comment type="caution">
    <text evidence="11">The sequence shown here is derived from an EMBL/GenBank/DDBJ whole genome shotgun (WGS) entry which is preliminary data.</text>
</comment>
<evidence type="ECO:0000256" key="4">
    <source>
        <dbReference type="ARBA" id="ARBA00022741"/>
    </source>
</evidence>
<dbReference type="PANTHER" id="PTHR42753:SF2">
    <property type="entry name" value="PROLINE--TRNA LIGASE"/>
    <property type="match status" value="1"/>
</dbReference>
<dbReference type="Gene3D" id="3.30.930.10">
    <property type="entry name" value="Bira Bifunctional Protein, Domain 2"/>
    <property type="match status" value="1"/>
</dbReference>
<evidence type="ECO:0000256" key="6">
    <source>
        <dbReference type="ARBA" id="ARBA00022917"/>
    </source>
</evidence>
<proteinExistence type="predicted"/>
<evidence type="ECO:0000256" key="8">
    <source>
        <dbReference type="ARBA" id="ARBA00029731"/>
    </source>
</evidence>
<dbReference type="EMBL" id="PCWN01000007">
    <property type="protein sequence ID" value="PIR04135.1"/>
    <property type="molecule type" value="Genomic_DNA"/>
</dbReference>
<dbReference type="Gene3D" id="3.40.50.800">
    <property type="entry name" value="Anticodon-binding domain"/>
    <property type="match status" value="1"/>
</dbReference>
<dbReference type="InterPro" id="IPR002316">
    <property type="entry name" value="Pro-tRNA-ligase_IIa"/>
</dbReference>
<organism evidence="11 12">
    <name type="scientific">Candidatus Magasanikbacteria bacterium CG11_big_fil_rev_8_21_14_0_20_39_34</name>
    <dbReference type="NCBI Taxonomy" id="1974653"/>
    <lineage>
        <taxon>Bacteria</taxon>
        <taxon>Candidatus Magasanikiibacteriota</taxon>
    </lineage>
</organism>
<sequence>MRQSLLFTKARKEAPAGEVAFNAQLLIRAGYIYKEMAGVYAYLPLGIRVLEKIKQIVREEMDAIGGQELIMTALQRKELWEQTDRWDDEKVDVWFKSSLKNGVELGFGWSHEEPITEMMKHYISSYKDLPIYVYQFQTKLRNELRAKSGIMRGREFVMKDMYSYATDEQQHEAFYNGVIEAYMRVFERVGLKDDTFVTFASGGAFTQFSHEFQTITDAGEDMIYINREKNIAINEEVLNEETLNDLGVTKEELTLVKTAEVGNIFNFGTLKTEQLGLNYVDNTGKNIPVHLGSYGIGITRLMGVIVERFADEKGIVWPESVAPFQVHLISLCREENDKKQAEEIYQKLKASGVEVLFDDREDVSAGQKFAESDLLGIPKRYIVSQKTLENETLEMKLRTKDEAEFVKIENIYV</sequence>
<evidence type="ECO:0000256" key="1">
    <source>
        <dbReference type="ARBA" id="ARBA00012831"/>
    </source>
</evidence>
<evidence type="ECO:0000256" key="2">
    <source>
        <dbReference type="ARBA" id="ARBA00019110"/>
    </source>
</evidence>
<reference evidence="11 12" key="1">
    <citation type="submission" date="2017-09" db="EMBL/GenBank/DDBJ databases">
        <title>Depth-based differentiation of microbial function through sediment-hosted aquifers and enrichment of novel symbionts in the deep terrestrial subsurface.</title>
        <authorList>
            <person name="Probst A.J."/>
            <person name="Ladd B."/>
            <person name="Jarett J.K."/>
            <person name="Geller-Mcgrath D.E."/>
            <person name="Sieber C.M."/>
            <person name="Emerson J.B."/>
            <person name="Anantharaman K."/>
            <person name="Thomas B.C."/>
            <person name="Malmstrom R."/>
            <person name="Stieglmeier M."/>
            <person name="Klingl A."/>
            <person name="Woyke T."/>
            <person name="Ryan C.M."/>
            <person name="Banfield J.F."/>
        </authorList>
    </citation>
    <scope>NUCLEOTIDE SEQUENCE [LARGE SCALE GENOMIC DNA]</scope>
    <source>
        <strain evidence="11">CG11_big_fil_rev_8_21_14_0_20_39_34</strain>
    </source>
</reference>
<dbReference type="GO" id="GO:0005829">
    <property type="term" value="C:cytosol"/>
    <property type="evidence" value="ECO:0007669"/>
    <property type="project" value="TreeGrafter"/>
</dbReference>
<dbReference type="EC" id="6.1.1.15" evidence="1"/>
<evidence type="ECO:0000313" key="11">
    <source>
        <dbReference type="EMBL" id="PIR04135.1"/>
    </source>
</evidence>
<dbReference type="InterPro" id="IPR050062">
    <property type="entry name" value="Pro-tRNA_synthetase"/>
</dbReference>
<comment type="catalytic activity">
    <reaction evidence="9">
        <text>tRNA(Pro) + L-proline + ATP = L-prolyl-tRNA(Pro) + AMP + diphosphate</text>
        <dbReference type="Rhea" id="RHEA:14305"/>
        <dbReference type="Rhea" id="RHEA-COMP:9700"/>
        <dbReference type="Rhea" id="RHEA-COMP:9702"/>
        <dbReference type="ChEBI" id="CHEBI:30616"/>
        <dbReference type="ChEBI" id="CHEBI:33019"/>
        <dbReference type="ChEBI" id="CHEBI:60039"/>
        <dbReference type="ChEBI" id="CHEBI:78442"/>
        <dbReference type="ChEBI" id="CHEBI:78532"/>
        <dbReference type="ChEBI" id="CHEBI:456215"/>
        <dbReference type="EC" id="6.1.1.15"/>
    </reaction>
</comment>
<accession>A0A2H0N7M8</accession>
<dbReference type="InterPro" id="IPR006195">
    <property type="entry name" value="aa-tRNA-synth_II"/>
</dbReference>
<dbReference type="SUPFAM" id="SSF52954">
    <property type="entry name" value="Class II aaRS ABD-related"/>
    <property type="match status" value="1"/>
</dbReference>
<dbReference type="Pfam" id="PF00587">
    <property type="entry name" value="tRNA-synt_2b"/>
    <property type="match status" value="1"/>
</dbReference>
<gene>
    <name evidence="11" type="ORF">COV59_03045</name>
</gene>
<dbReference type="PROSITE" id="PS50862">
    <property type="entry name" value="AA_TRNA_LIGASE_II"/>
    <property type="match status" value="1"/>
</dbReference>
<dbReference type="Proteomes" id="UP000229600">
    <property type="component" value="Unassembled WGS sequence"/>
</dbReference>
<name>A0A2H0N7M8_9BACT</name>
<evidence type="ECO:0000256" key="7">
    <source>
        <dbReference type="ARBA" id="ARBA00023146"/>
    </source>
</evidence>
<protein>
    <recommendedName>
        <fullName evidence="2">Proline--tRNA ligase</fullName>
        <ecNumber evidence="1">6.1.1.15</ecNumber>
    </recommendedName>
    <alternativeName>
        <fullName evidence="8">Prolyl-tRNA synthetase</fullName>
    </alternativeName>
</protein>
<dbReference type="AlphaFoldDB" id="A0A2H0N7M8"/>
<evidence type="ECO:0000256" key="9">
    <source>
        <dbReference type="ARBA" id="ARBA00047671"/>
    </source>
</evidence>
<keyword evidence="6" id="KW-0648">Protein biosynthesis</keyword>
<dbReference type="InterPro" id="IPR004154">
    <property type="entry name" value="Anticodon-bd"/>
</dbReference>